<dbReference type="InterPro" id="IPR012337">
    <property type="entry name" value="RNaseH-like_sf"/>
</dbReference>
<dbReference type="GO" id="GO:0004803">
    <property type="term" value="F:transposase activity"/>
    <property type="evidence" value="ECO:0007669"/>
    <property type="project" value="TreeGrafter"/>
</dbReference>
<accession>A0A839K1J1</accession>
<gene>
    <name evidence="3" type="ORF">H0486_11465</name>
</gene>
<dbReference type="PROSITE" id="PS50994">
    <property type="entry name" value="INTEGRASE"/>
    <property type="match status" value="1"/>
</dbReference>
<dbReference type="PANTHER" id="PTHR10948">
    <property type="entry name" value="TRANSPOSASE"/>
    <property type="match status" value="1"/>
</dbReference>
<dbReference type="InterPro" id="IPR001584">
    <property type="entry name" value="Integrase_cat-core"/>
</dbReference>
<sequence length="437" mass="50856">MSNLIPGNQKHLRLNDRLFIEKSLNEGRSFKDIARYLCKDPTTISKEVKLHRLSDWYHKGTFYNAHNFCIHRYHCRKTNVCNKILLCGIKCTSCPTCNQTCKDFVKERCNRLDKAPYVCNGCEKRINHCTIAHKYRYDARFADRKYRESLSSSRAGINMTKQELHRKDKIVTPLITQGQSPYQIVTNHPELNLSVRTVYTYLDQGLFTARNIDLKRKPKFKLRKCHKTQITDRTVFIGRTYADFKALGLESWTEMDTVHSSRESKKVILTFFLKREKLFLAFLMNRCTKGTVRMVFDRLEKKLGTYEFLSLFHTLVTDRGSEFGDPQSLETGIDDIERTSIYYCDPMRSGQKGGVENVHTMLRMILPKGTSFEFLTQWDMNLIVDHINSTPRESLGGRTPYEVALETFGESVLKALQLRPIAPDEVNLTPKLIKFNR</sequence>
<proteinExistence type="predicted"/>
<dbReference type="NCBIfam" id="NF033563">
    <property type="entry name" value="transpos_IS30"/>
    <property type="match status" value="1"/>
</dbReference>
<dbReference type="InterPro" id="IPR025246">
    <property type="entry name" value="IS30-like_HTH"/>
</dbReference>
<keyword evidence="4" id="KW-1185">Reference proteome</keyword>
<dbReference type="AlphaFoldDB" id="A0A839K1J1"/>
<evidence type="ECO:0000313" key="4">
    <source>
        <dbReference type="Proteomes" id="UP000574276"/>
    </source>
</evidence>
<dbReference type="GO" id="GO:0032196">
    <property type="term" value="P:transposition"/>
    <property type="evidence" value="ECO:0007669"/>
    <property type="project" value="TreeGrafter"/>
</dbReference>
<dbReference type="RefSeq" id="WP_228353151.1">
    <property type="nucleotide sequence ID" value="NZ_JACEGA010000001.1"/>
</dbReference>
<dbReference type="PANTHER" id="PTHR10948:SF23">
    <property type="entry name" value="TRANSPOSASE INSI FOR INSERTION SEQUENCE ELEMENT IS30A-RELATED"/>
    <property type="match status" value="1"/>
</dbReference>
<dbReference type="InterPro" id="IPR036397">
    <property type="entry name" value="RNaseH_sf"/>
</dbReference>
<dbReference type="InterPro" id="IPR051917">
    <property type="entry name" value="Transposase-Integrase"/>
</dbReference>
<reference evidence="3 4" key="1">
    <citation type="submission" date="2020-07" db="EMBL/GenBank/DDBJ databases">
        <title>Characterization and genome sequencing of isolate MD1, a novel member within the family Lachnospiraceae.</title>
        <authorList>
            <person name="Rettenmaier R."/>
            <person name="Di Bello L."/>
            <person name="Zinser C."/>
            <person name="Scheitz K."/>
            <person name="Liebl W."/>
            <person name="Zverlov V."/>
        </authorList>
    </citation>
    <scope>NUCLEOTIDE SEQUENCE [LARGE SCALE GENOMIC DNA]</scope>
    <source>
        <strain evidence="3 4">MD1</strain>
    </source>
</reference>
<evidence type="ECO:0000313" key="3">
    <source>
        <dbReference type="EMBL" id="MBB2183496.1"/>
    </source>
</evidence>
<dbReference type="GO" id="GO:0005829">
    <property type="term" value="C:cytosol"/>
    <property type="evidence" value="ECO:0007669"/>
    <property type="project" value="TreeGrafter"/>
</dbReference>
<dbReference type="Gene3D" id="3.30.420.10">
    <property type="entry name" value="Ribonuclease H-like superfamily/Ribonuclease H"/>
    <property type="match status" value="1"/>
</dbReference>
<evidence type="ECO:0000256" key="1">
    <source>
        <dbReference type="ARBA" id="ARBA00023172"/>
    </source>
</evidence>
<dbReference type="GO" id="GO:0006310">
    <property type="term" value="P:DNA recombination"/>
    <property type="evidence" value="ECO:0007669"/>
    <property type="project" value="UniProtKB-KW"/>
</dbReference>
<dbReference type="InterPro" id="IPR053392">
    <property type="entry name" value="Transposase_IS30-like"/>
</dbReference>
<name>A0A839K1J1_9FIRM</name>
<feature type="domain" description="Integrase catalytic" evidence="2">
    <location>
        <begin position="230"/>
        <end position="408"/>
    </location>
</feature>
<dbReference type="SUPFAM" id="SSF53098">
    <property type="entry name" value="Ribonuclease H-like"/>
    <property type="match status" value="1"/>
</dbReference>
<dbReference type="Proteomes" id="UP000574276">
    <property type="component" value="Unassembled WGS sequence"/>
</dbReference>
<organism evidence="3 4">
    <name type="scientific">Variimorphobacter saccharofermentans</name>
    <dbReference type="NCBI Taxonomy" id="2755051"/>
    <lineage>
        <taxon>Bacteria</taxon>
        <taxon>Bacillati</taxon>
        <taxon>Bacillota</taxon>
        <taxon>Clostridia</taxon>
        <taxon>Lachnospirales</taxon>
        <taxon>Lachnospiraceae</taxon>
        <taxon>Variimorphobacter</taxon>
    </lineage>
</organism>
<protein>
    <submittedName>
        <fullName evidence="3">IS30 family transposase</fullName>
    </submittedName>
</protein>
<dbReference type="GO" id="GO:0003676">
    <property type="term" value="F:nucleic acid binding"/>
    <property type="evidence" value="ECO:0007669"/>
    <property type="project" value="InterPro"/>
</dbReference>
<evidence type="ECO:0000259" key="2">
    <source>
        <dbReference type="PROSITE" id="PS50994"/>
    </source>
</evidence>
<dbReference type="EMBL" id="JACEGA010000001">
    <property type="protein sequence ID" value="MBB2183496.1"/>
    <property type="molecule type" value="Genomic_DNA"/>
</dbReference>
<dbReference type="Pfam" id="PF13936">
    <property type="entry name" value="HTH_38"/>
    <property type="match status" value="1"/>
</dbReference>
<keyword evidence="1" id="KW-0233">DNA recombination</keyword>
<dbReference type="GO" id="GO:0015074">
    <property type="term" value="P:DNA integration"/>
    <property type="evidence" value="ECO:0007669"/>
    <property type="project" value="InterPro"/>
</dbReference>
<comment type="caution">
    <text evidence="3">The sequence shown here is derived from an EMBL/GenBank/DDBJ whole genome shotgun (WGS) entry which is preliminary data.</text>
</comment>